<keyword evidence="2" id="KW-1185">Reference proteome</keyword>
<accession>A0ACC3TEC9</accession>
<evidence type="ECO:0000313" key="1">
    <source>
        <dbReference type="EMBL" id="KAK9319212.1"/>
    </source>
</evidence>
<dbReference type="Proteomes" id="UP001489719">
    <property type="component" value="Unassembled WGS sequence"/>
</dbReference>
<feature type="non-terminal residue" evidence="1">
    <location>
        <position position="1"/>
    </location>
</feature>
<protein>
    <submittedName>
        <fullName evidence="1">Major facilitator superfamily domain-containing protein</fullName>
    </submittedName>
</protein>
<reference evidence="2" key="1">
    <citation type="journal article" date="2024" name="Front. Bioeng. Biotechnol.">
        <title>Genome-scale model development and genomic sequencing of the oleaginous clade Lipomyces.</title>
        <authorList>
            <person name="Czajka J.J."/>
            <person name="Han Y."/>
            <person name="Kim J."/>
            <person name="Mondo S.J."/>
            <person name="Hofstad B.A."/>
            <person name="Robles A."/>
            <person name="Haridas S."/>
            <person name="Riley R."/>
            <person name="LaButti K."/>
            <person name="Pangilinan J."/>
            <person name="Andreopoulos W."/>
            <person name="Lipzen A."/>
            <person name="Yan J."/>
            <person name="Wang M."/>
            <person name="Ng V."/>
            <person name="Grigoriev I.V."/>
            <person name="Spatafora J.W."/>
            <person name="Magnuson J.K."/>
            <person name="Baker S.E."/>
            <person name="Pomraning K.R."/>
        </authorList>
    </citation>
    <scope>NUCLEOTIDE SEQUENCE [LARGE SCALE GENOMIC DNA]</scope>
    <source>
        <strain evidence="2">CBS 10300</strain>
    </source>
</reference>
<name>A0ACC3TEC9_9ASCO</name>
<gene>
    <name evidence="1" type="ORF">V1517DRAFT_266709</name>
</gene>
<organism evidence="1 2">
    <name type="scientific">Lipomyces orientalis</name>
    <dbReference type="NCBI Taxonomy" id="1233043"/>
    <lineage>
        <taxon>Eukaryota</taxon>
        <taxon>Fungi</taxon>
        <taxon>Dikarya</taxon>
        <taxon>Ascomycota</taxon>
        <taxon>Saccharomycotina</taxon>
        <taxon>Lipomycetes</taxon>
        <taxon>Lipomycetales</taxon>
        <taxon>Lipomycetaceae</taxon>
        <taxon>Lipomyces</taxon>
    </lineage>
</organism>
<dbReference type="EMBL" id="MU970213">
    <property type="protein sequence ID" value="KAK9319212.1"/>
    <property type="molecule type" value="Genomic_DNA"/>
</dbReference>
<comment type="caution">
    <text evidence="1">The sequence shown here is derived from an EMBL/GenBank/DDBJ whole genome shotgun (WGS) entry which is preliminary data.</text>
</comment>
<evidence type="ECO:0000313" key="2">
    <source>
        <dbReference type="Proteomes" id="UP001489719"/>
    </source>
</evidence>
<sequence>NVLLPTLVVELRMPEASSIWPSTAFSLAVTSTLLIFGRLADMFGACILYVAGIAWVAVSSIVLSFSKSWLMLVIFRALQGLALGALLPSGVMLLGSIYRPGPRKNIVFSIYGACAALGFYIGIFFSGLCGQLLGWRWYFYIGTILAGITLVSSYFSIPNDYAEKRKFGPQMDWLGAACLVSGLVLISFAIVDSSQAPHQWRTPYISVCFVLGVVILGVAVYVEGWVAEAPLLPPSLFAVPYMKPLILSMFFLYGCLGIFLLYGALYMENIMGADPLQVVAWTSPMAAGGIIISVVGGLVLHMVSGTLLMITSCLGFMGSGILFALIPIGGNYWTFVFPAMICATIGIDISFNITNIFITTNVSTKQQGVAGALINCTLHLGITLMLGFADIIQTNTSNRGLSSSYKVVFWFQFGLSTFALMIIIIFVKIHRAKSDLTVDERRQQGLGE</sequence>
<proteinExistence type="predicted"/>